<comment type="caution">
    <text evidence="1">The sequence shown here is derived from an EMBL/GenBank/DDBJ whole genome shotgun (WGS) entry which is preliminary data.</text>
</comment>
<protein>
    <recommendedName>
        <fullName evidence="3">HEAT repeat domain-containing protein</fullName>
    </recommendedName>
</protein>
<name>A0ABX4FR33_9GAMM</name>
<proteinExistence type="predicted"/>
<reference evidence="1 2" key="1">
    <citation type="journal article" date="2016" name="Antonie Van Leeuwenhoek">
        <title>Photobacterium sanguinicancri sp. nov. isolated from marine animals.</title>
        <authorList>
            <person name="Gomez-Gil B."/>
            <person name="Roque A."/>
            <person name="Rotllant G."/>
            <person name="Romalde J.L."/>
            <person name="Doce A."/>
            <person name="Eggermont M."/>
            <person name="Defoirdt T."/>
        </authorList>
    </citation>
    <scope>NUCLEOTIDE SEQUENCE [LARGE SCALE GENOMIC DNA]</scope>
    <source>
        <strain evidence="1 2">CAIM 1827</strain>
    </source>
</reference>
<evidence type="ECO:0000313" key="2">
    <source>
        <dbReference type="Proteomes" id="UP000215999"/>
    </source>
</evidence>
<feature type="non-terminal residue" evidence="1">
    <location>
        <position position="101"/>
    </location>
</feature>
<dbReference type="Proteomes" id="UP000215999">
    <property type="component" value="Unassembled WGS sequence"/>
</dbReference>
<gene>
    <name evidence="1" type="ORF">ASV53_24165</name>
</gene>
<evidence type="ECO:0008006" key="3">
    <source>
        <dbReference type="Google" id="ProtNLM"/>
    </source>
</evidence>
<keyword evidence="2" id="KW-1185">Reference proteome</keyword>
<accession>A0ABX4FR33</accession>
<organism evidence="1 2">
    <name type="scientific">Photobacterium sanguinicancri</name>
    <dbReference type="NCBI Taxonomy" id="875932"/>
    <lineage>
        <taxon>Bacteria</taxon>
        <taxon>Pseudomonadati</taxon>
        <taxon>Pseudomonadota</taxon>
        <taxon>Gammaproteobacteria</taxon>
        <taxon>Vibrionales</taxon>
        <taxon>Vibrionaceae</taxon>
        <taxon>Photobacterium</taxon>
    </lineage>
</organism>
<dbReference type="SUPFAM" id="SSF81901">
    <property type="entry name" value="HCP-like"/>
    <property type="match status" value="1"/>
</dbReference>
<evidence type="ECO:0000313" key="1">
    <source>
        <dbReference type="EMBL" id="OZS41359.1"/>
    </source>
</evidence>
<sequence>MKKILAFTTIIIISLLCTLFIREKIKSKNNRELISVLATINSNDNTLRDLSISKLKEIADSGNSVAQYRYAEVLLKSNNINNAIKYLQLSSKAGELISTEL</sequence>
<dbReference type="RefSeq" id="WP_141226322.1">
    <property type="nucleotide sequence ID" value="NZ_NOIF01000384.1"/>
</dbReference>
<dbReference type="EMBL" id="NOIF01000384">
    <property type="protein sequence ID" value="OZS41359.1"/>
    <property type="molecule type" value="Genomic_DNA"/>
</dbReference>